<evidence type="ECO:0000313" key="4">
    <source>
        <dbReference type="Proteomes" id="UP001274321"/>
    </source>
</evidence>
<protein>
    <submittedName>
        <fullName evidence="3">Tetratricopeptide repeat protein</fullName>
    </submittedName>
</protein>
<evidence type="ECO:0000256" key="1">
    <source>
        <dbReference type="PROSITE-ProRule" id="PRU00339"/>
    </source>
</evidence>
<keyword evidence="4" id="KW-1185">Reference proteome</keyword>
<dbReference type="InterPro" id="IPR011990">
    <property type="entry name" value="TPR-like_helical_dom_sf"/>
</dbReference>
<dbReference type="SUPFAM" id="SSF53474">
    <property type="entry name" value="alpha/beta-Hydrolases"/>
    <property type="match status" value="1"/>
</dbReference>
<reference evidence="3 4" key="1">
    <citation type="submission" date="2023-11" db="EMBL/GenBank/DDBJ databases">
        <authorList>
            <person name="Bao R."/>
        </authorList>
    </citation>
    <scope>NUCLEOTIDE SEQUENCE [LARGE SCALE GENOMIC DNA]</scope>
    <source>
        <strain evidence="3 4">PJ23</strain>
    </source>
</reference>
<dbReference type="Pfam" id="PF14559">
    <property type="entry name" value="TPR_19"/>
    <property type="match status" value="1"/>
</dbReference>
<organism evidence="3 4">
    <name type="scientific">Terrihabitans rhizophilus</name>
    <dbReference type="NCBI Taxonomy" id="3092662"/>
    <lineage>
        <taxon>Bacteria</taxon>
        <taxon>Pseudomonadati</taxon>
        <taxon>Pseudomonadota</taxon>
        <taxon>Alphaproteobacteria</taxon>
        <taxon>Hyphomicrobiales</taxon>
        <taxon>Terrihabitans</taxon>
    </lineage>
</organism>
<dbReference type="SMART" id="SM00028">
    <property type="entry name" value="TPR"/>
    <property type="match status" value="3"/>
</dbReference>
<gene>
    <name evidence="3" type="ORF">SCD90_14840</name>
</gene>
<comment type="caution">
    <text evidence="3">The sequence shown here is derived from an EMBL/GenBank/DDBJ whole genome shotgun (WGS) entry which is preliminary data.</text>
</comment>
<dbReference type="Proteomes" id="UP001274321">
    <property type="component" value="Unassembled WGS sequence"/>
</dbReference>
<proteinExistence type="predicted"/>
<dbReference type="Gene3D" id="1.25.40.10">
    <property type="entry name" value="Tetratricopeptide repeat domain"/>
    <property type="match status" value="1"/>
</dbReference>
<dbReference type="InterPro" id="IPR029058">
    <property type="entry name" value="AB_hydrolase_fold"/>
</dbReference>
<dbReference type="Pfam" id="PF13432">
    <property type="entry name" value="TPR_16"/>
    <property type="match status" value="1"/>
</dbReference>
<feature type="region of interest" description="Disordered" evidence="2">
    <location>
        <begin position="436"/>
        <end position="458"/>
    </location>
</feature>
<dbReference type="PROSITE" id="PS50005">
    <property type="entry name" value="TPR"/>
    <property type="match status" value="1"/>
</dbReference>
<dbReference type="RefSeq" id="WP_319845474.1">
    <property type="nucleotide sequence ID" value="NZ_JAXAFJ010000011.1"/>
</dbReference>
<feature type="repeat" description="TPR" evidence="1">
    <location>
        <begin position="396"/>
        <end position="429"/>
    </location>
</feature>
<dbReference type="InterPro" id="IPR019734">
    <property type="entry name" value="TPR_rpt"/>
</dbReference>
<sequence length="458" mass="50911">MILHRCDQVEVLFHQGNSEHLLITFGTMHDRADGVSFWAKPVAEKGNITTIGFMATHPNWFPRMSMEAAIRTIEPILAKYERVLLYGQSMGAYAALKYGRRLRATHVIAFSPQYTINPAEMLVDDVRYRGSFQPRLHERMAITDAESSGHIFVVHDPYYPEDKANVEAIGRAIPRARVIRVPWTQHFPIKLQRGTARALSILDAVLDCDGDRVERLAGDGRRGSAIRLSTVCEAWSFRDFDGALSLFAKRSTDVPTAERRAFFVDLARACMRRKAYDQAARAAVEATALDGEHEEVVHLRFDLACRRGDIATAAELGKQLAARMPADAAMLDRVGGLMLQADRLDEAQRLLEAAICMKPGNSITYRRLARLWARRKEPDRAVEFAEVARTLKPLDPATHTTLSAILLSFGRLTEALEAAEAALRVDPGNAEALMRSSRAQEAIAKKAGRKPPPMASAA</sequence>
<dbReference type="EMBL" id="JAXAFJ010000011">
    <property type="protein sequence ID" value="MDX6807347.1"/>
    <property type="molecule type" value="Genomic_DNA"/>
</dbReference>
<evidence type="ECO:0000313" key="3">
    <source>
        <dbReference type="EMBL" id="MDX6807347.1"/>
    </source>
</evidence>
<evidence type="ECO:0000256" key="2">
    <source>
        <dbReference type="SAM" id="MobiDB-lite"/>
    </source>
</evidence>
<accession>A0ABU4RRA3</accession>
<keyword evidence="1" id="KW-0802">TPR repeat</keyword>
<dbReference type="SUPFAM" id="SSF48452">
    <property type="entry name" value="TPR-like"/>
    <property type="match status" value="1"/>
</dbReference>
<name>A0ABU4RRA3_9HYPH</name>
<dbReference type="Gene3D" id="3.40.50.1820">
    <property type="entry name" value="alpha/beta hydrolase"/>
    <property type="match status" value="1"/>
</dbReference>